<comment type="caution">
    <text evidence="8">The sequence shown here is derived from an EMBL/GenBank/DDBJ whole genome shotgun (WGS) entry which is preliminary data.</text>
</comment>
<evidence type="ECO:0000256" key="3">
    <source>
        <dbReference type="ARBA" id="ARBA00022960"/>
    </source>
</evidence>
<feature type="transmembrane region" description="Helical" evidence="6">
    <location>
        <begin position="12"/>
        <end position="30"/>
    </location>
</feature>
<keyword evidence="6" id="KW-0472">Membrane</keyword>
<keyword evidence="3" id="KW-0133">Cell shape</keyword>
<gene>
    <name evidence="8" type="primary">mreC</name>
    <name evidence="8" type="ORF">QQA45_02610</name>
</gene>
<evidence type="ECO:0000256" key="1">
    <source>
        <dbReference type="ARBA" id="ARBA00009369"/>
    </source>
</evidence>
<sequence length="272" mass="31744">MGNRYKKKNRKKIIILVIVIIIFFFIRKKIVNGYTIIVEKVNFNFVKYKRSMYKDAINFKQKIDIVSNSDKYIENYKKLQENYQRAELNLNQMEMLKEENNQLRNTLNLKENLPFDTEIAEVILADYKDEGLIYISKGRNDGLALNQVVIYDGTMIGKITKLENTYSEVSLLTNRDLKISAIINDEDPVILRGNGNGTFSVKNYNKEIDIDKNNMFSIKTSGISDTILKDINIGAYYVKNRDLFKQTRELIFRPNYNYSKIKIVLIVKGGKK</sequence>
<evidence type="ECO:0000313" key="9">
    <source>
        <dbReference type="Proteomes" id="UP001225134"/>
    </source>
</evidence>
<evidence type="ECO:0000256" key="4">
    <source>
        <dbReference type="ARBA" id="ARBA00032089"/>
    </source>
</evidence>
<keyword evidence="6" id="KW-1133">Transmembrane helix</keyword>
<dbReference type="Proteomes" id="UP001225134">
    <property type="component" value="Unassembled WGS sequence"/>
</dbReference>
<feature type="domain" description="Rod shape-determining protein MreC beta-barrel core" evidence="7">
    <location>
        <begin position="132"/>
        <end position="268"/>
    </location>
</feature>
<dbReference type="RefSeq" id="WP_285152748.1">
    <property type="nucleotide sequence ID" value="NZ_JASSPP010000003.1"/>
</dbReference>
<dbReference type="InterPro" id="IPR042177">
    <property type="entry name" value="Cell/Rod_1"/>
</dbReference>
<evidence type="ECO:0000256" key="2">
    <source>
        <dbReference type="ARBA" id="ARBA00013855"/>
    </source>
</evidence>
<keyword evidence="6" id="KW-0812">Transmembrane</keyword>
<evidence type="ECO:0000313" key="8">
    <source>
        <dbReference type="EMBL" id="MDK9580408.1"/>
    </source>
</evidence>
<keyword evidence="5" id="KW-0175">Coiled coil</keyword>
<evidence type="ECO:0000259" key="7">
    <source>
        <dbReference type="Pfam" id="PF04085"/>
    </source>
</evidence>
<keyword evidence="9" id="KW-1185">Reference proteome</keyword>
<organism evidence="8 9">
    <name type="scientific">Sneathia sanguinegens</name>
    <dbReference type="NCBI Taxonomy" id="40543"/>
    <lineage>
        <taxon>Bacteria</taxon>
        <taxon>Fusobacteriati</taxon>
        <taxon>Fusobacteriota</taxon>
        <taxon>Fusobacteriia</taxon>
        <taxon>Fusobacteriales</taxon>
        <taxon>Leptotrichiaceae</taxon>
        <taxon>Sneathia</taxon>
    </lineage>
</organism>
<comment type="similarity">
    <text evidence="1">Belongs to the MreC family.</text>
</comment>
<reference evidence="8 9" key="1">
    <citation type="submission" date="2023-06" db="EMBL/GenBank/DDBJ databases">
        <title>Antibody response to the Sneathia vaginalis cytopathogenic toxin A during pregnancy.</title>
        <authorList>
            <person name="Mccoy Z.T."/>
            <person name="Serrano M.G."/>
            <person name="Spaine K."/>
            <person name="Edwards D.J."/>
            <person name="Buck G.A."/>
            <person name="Jefferson K."/>
        </authorList>
    </citation>
    <scope>NUCLEOTIDE SEQUENCE [LARGE SCALE GENOMIC DNA]</scope>
    <source>
        <strain evidence="8 9">CCUG 42621</strain>
    </source>
</reference>
<protein>
    <recommendedName>
        <fullName evidence="2">Cell shape-determining protein MreC</fullName>
    </recommendedName>
    <alternativeName>
        <fullName evidence="4">Cell shape protein MreC</fullName>
    </alternativeName>
</protein>
<name>A0ABT7HIT0_9FUSO</name>
<proteinExistence type="inferred from homology"/>
<dbReference type="Gene3D" id="2.40.10.350">
    <property type="entry name" value="Rod shape-determining protein MreC, domain 2"/>
    <property type="match status" value="1"/>
</dbReference>
<dbReference type="PANTHER" id="PTHR34138:SF1">
    <property type="entry name" value="CELL SHAPE-DETERMINING PROTEIN MREC"/>
    <property type="match status" value="1"/>
</dbReference>
<dbReference type="Pfam" id="PF04085">
    <property type="entry name" value="MreC"/>
    <property type="match status" value="1"/>
</dbReference>
<dbReference type="InterPro" id="IPR055342">
    <property type="entry name" value="MreC_beta-barrel_core"/>
</dbReference>
<dbReference type="Gene3D" id="2.40.10.340">
    <property type="entry name" value="Rod shape-determining protein MreC, domain 1"/>
    <property type="match status" value="1"/>
</dbReference>
<dbReference type="PANTHER" id="PTHR34138">
    <property type="entry name" value="CELL SHAPE-DETERMINING PROTEIN MREC"/>
    <property type="match status" value="1"/>
</dbReference>
<accession>A0ABT7HIT0</accession>
<evidence type="ECO:0000256" key="6">
    <source>
        <dbReference type="SAM" id="Phobius"/>
    </source>
</evidence>
<evidence type="ECO:0000256" key="5">
    <source>
        <dbReference type="SAM" id="Coils"/>
    </source>
</evidence>
<dbReference type="InterPro" id="IPR007221">
    <property type="entry name" value="MreC"/>
</dbReference>
<dbReference type="InterPro" id="IPR042175">
    <property type="entry name" value="Cell/Rod_MreC_2"/>
</dbReference>
<feature type="coiled-coil region" evidence="5">
    <location>
        <begin position="69"/>
        <end position="113"/>
    </location>
</feature>
<dbReference type="EMBL" id="JASSPP010000003">
    <property type="protein sequence ID" value="MDK9580408.1"/>
    <property type="molecule type" value="Genomic_DNA"/>
</dbReference>